<proteinExistence type="predicted"/>
<feature type="domain" description="Htaa" evidence="4">
    <location>
        <begin position="50"/>
        <end position="206"/>
    </location>
</feature>
<dbReference type="RefSeq" id="WP_144003120.1">
    <property type="nucleotide sequence ID" value="NZ_CP040916.1"/>
</dbReference>
<evidence type="ECO:0000313" key="5">
    <source>
        <dbReference type="EMBL" id="QDQ11220.1"/>
    </source>
</evidence>
<evidence type="ECO:0000256" key="1">
    <source>
        <dbReference type="SAM" id="MobiDB-lite"/>
    </source>
</evidence>
<name>A0A516R6G9_STRST</name>
<feature type="chain" id="PRO_5022000143" description="Htaa domain-containing protein" evidence="3">
    <location>
        <begin position="32"/>
        <end position="508"/>
    </location>
</feature>
<sequence length="508" mass="51073">MAAPRRPIVRAAAVATAAALGASALTLPAFAADEPAAESPQAPPVYSVVDGTLDWGLKESFRNYVVHGAAGKITTSGGAQQAPGNGVFTFGGAQGTYDLGNHALKTSFKGGVRFTSTAHRFDITIADVKVHTQGRTGAIQADVTLNGAEQNDIDLATLDLDGIRPGRGEGGAVTYKDVPAKLTAKGAKAFNGMYRKGEVLDPATLTVKPGAPVPSPDPDPKPKPKPTPSTPTKPKPKPTPTATQPKKVVGGKMSWGMKESFRRYVSAGGKVTTAGGAKKKAGGYDFPYAKAKWSASARTVDASFGGSVRFRYRAHGIDMTFSDLRVRASGKKGTLYADVKAQGRTRDNVKFATLDLSRVSYAAKNDVVLLGKVPAKFTAAGARQFANGAVGSLYKAGDPIDPVTVALTLSDRASIPPAAGSSGSSDSSGSSGSTGSSGSGASGMGGDTGPAGSVGGGGSVGGDTGALAETGSETPSGALLGIAGAVVVAGAGAVYAARRRGPGHGARA</sequence>
<keyword evidence="2" id="KW-0812">Transmembrane</keyword>
<dbReference type="InterPro" id="IPR007331">
    <property type="entry name" value="Htaa"/>
</dbReference>
<organism evidence="5 6">
    <name type="scientific">Streptomyces spectabilis</name>
    <dbReference type="NCBI Taxonomy" id="68270"/>
    <lineage>
        <taxon>Bacteria</taxon>
        <taxon>Bacillati</taxon>
        <taxon>Actinomycetota</taxon>
        <taxon>Actinomycetes</taxon>
        <taxon>Kitasatosporales</taxon>
        <taxon>Streptomycetaceae</taxon>
        <taxon>Streptomyces</taxon>
    </lineage>
</organism>
<feature type="transmembrane region" description="Helical" evidence="2">
    <location>
        <begin position="477"/>
        <end position="497"/>
    </location>
</feature>
<keyword evidence="2" id="KW-0472">Membrane</keyword>
<gene>
    <name evidence="5" type="ORF">FH965_12015</name>
</gene>
<protein>
    <recommendedName>
        <fullName evidence="4">Htaa domain-containing protein</fullName>
    </recommendedName>
</protein>
<dbReference type="EMBL" id="CP040916">
    <property type="protein sequence ID" value="QDQ11220.1"/>
    <property type="molecule type" value="Genomic_DNA"/>
</dbReference>
<feature type="region of interest" description="Disordered" evidence="1">
    <location>
        <begin position="416"/>
        <end position="474"/>
    </location>
</feature>
<keyword evidence="3" id="KW-0732">Signal</keyword>
<dbReference type="PROSITE" id="PS51318">
    <property type="entry name" value="TAT"/>
    <property type="match status" value="1"/>
</dbReference>
<evidence type="ECO:0000256" key="3">
    <source>
        <dbReference type="SAM" id="SignalP"/>
    </source>
</evidence>
<evidence type="ECO:0000313" key="6">
    <source>
        <dbReference type="Proteomes" id="UP000316806"/>
    </source>
</evidence>
<feature type="region of interest" description="Disordered" evidence="1">
    <location>
        <begin position="205"/>
        <end position="250"/>
    </location>
</feature>
<reference evidence="5 6" key="1">
    <citation type="journal article" date="2019" name="J. Ind. Microbiol. Biotechnol.">
        <title>The complete genomic sequence of Streptomyces spectabilis NRRL-2792 and identification of secondary metabolite biosynthetic gene clusters.</title>
        <authorList>
            <person name="Sinha A."/>
            <person name="Phillips-Salemka S."/>
            <person name="Niraula T.A."/>
            <person name="Short K.A."/>
            <person name="Niraula N.P."/>
        </authorList>
    </citation>
    <scope>NUCLEOTIDE SEQUENCE [LARGE SCALE GENOMIC DNA]</scope>
    <source>
        <strain evidence="5 6">NRRL 2792</strain>
    </source>
</reference>
<evidence type="ECO:0000256" key="2">
    <source>
        <dbReference type="SAM" id="Phobius"/>
    </source>
</evidence>
<dbReference type="Pfam" id="PF04213">
    <property type="entry name" value="HtaA"/>
    <property type="match status" value="2"/>
</dbReference>
<feature type="compositionally biased region" description="Pro residues" evidence="1">
    <location>
        <begin position="225"/>
        <end position="239"/>
    </location>
</feature>
<dbReference type="AlphaFoldDB" id="A0A516R6G9"/>
<feature type="compositionally biased region" description="Gly residues" evidence="1">
    <location>
        <begin position="435"/>
        <end position="464"/>
    </location>
</feature>
<feature type="signal peptide" evidence="3">
    <location>
        <begin position="1"/>
        <end position="31"/>
    </location>
</feature>
<keyword evidence="2" id="KW-1133">Transmembrane helix</keyword>
<accession>A0A516R6G9</accession>
<feature type="compositionally biased region" description="Low complexity" evidence="1">
    <location>
        <begin position="417"/>
        <end position="434"/>
    </location>
</feature>
<feature type="domain" description="Htaa" evidence="4">
    <location>
        <begin position="251"/>
        <end position="405"/>
    </location>
</feature>
<evidence type="ECO:0000259" key="4">
    <source>
        <dbReference type="Pfam" id="PF04213"/>
    </source>
</evidence>
<dbReference type="InterPro" id="IPR006311">
    <property type="entry name" value="TAT_signal"/>
</dbReference>
<dbReference type="Proteomes" id="UP000316806">
    <property type="component" value="Chromosome"/>
</dbReference>